<dbReference type="EMBL" id="LAZR01021432">
    <property type="protein sequence ID" value="KKL85346.1"/>
    <property type="molecule type" value="Genomic_DNA"/>
</dbReference>
<accession>A0A0F9G4J9</accession>
<feature type="non-terminal residue" evidence="2">
    <location>
        <position position="1"/>
    </location>
</feature>
<keyword evidence="1" id="KW-0472">Membrane</keyword>
<proteinExistence type="predicted"/>
<keyword evidence="1" id="KW-1133">Transmembrane helix</keyword>
<name>A0A0F9G4J9_9ZZZZ</name>
<evidence type="ECO:0000313" key="2">
    <source>
        <dbReference type="EMBL" id="KKL85346.1"/>
    </source>
</evidence>
<protein>
    <submittedName>
        <fullName evidence="2">Uncharacterized protein</fullName>
    </submittedName>
</protein>
<organism evidence="2">
    <name type="scientific">marine sediment metagenome</name>
    <dbReference type="NCBI Taxonomy" id="412755"/>
    <lineage>
        <taxon>unclassified sequences</taxon>
        <taxon>metagenomes</taxon>
        <taxon>ecological metagenomes</taxon>
    </lineage>
</organism>
<reference evidence="2" key="1">
    <citation type="journal article" date="2015" name="Nature">
        <title>Complex archaea that bridge the gap between prokaryotes and eukaryotes.</title>
        <authorList>
            <person name="Spang A."/>
            <person name="Saw J.H."/>
            <person name="Jorgensen S.L."/>
            <person name="Zaremba-Niedzwiedzka K."/>
            <person name="Martijn J."/>
            <person name="Lind A.E."/>
            <person name="van Eijk R."/>
            <person name="Schleper C."/>
            <person name="Guy L."/>
            <person name="Ettema T.J."/>
        </authorList>
    </citation>
    <scope>NUCLEOTIDE SEQUENCE</scope>
</reference>
<keyword evidence="1" id="KW-0812">Transmembrane</keyword>
<feature type="transmembrane region" description="Helical" evidence="1">
    <location>
        <begin position="718"/>
        <end position="741"/>
    </location>
</feature>
<gene>
    <name evidence="2" type="ORF">LCGC14_1955650</name>
</gene>
<dbReference type="AlphaFoldDB" id="A0A0F9G4J9"/>
<evidence type="ECO:0000256" key="1">
    <source>
        <dbReference type="SAM" id="Phobius"/>
    </source>
</evidence>
<feature type="non-terminal residue" evidence="2">
    <location>
        <position position="773"/>
    </location>
</feature>
<sequence>ATDVITDSPIHSYGEDTIITALNSAFEKDPSHSNFTLTFGIDIYCEDNWGGDRDIFNYIYIKDYNLTLTYERKTEKFTSIAWNQEGNNITGSNIQISEAKLLFKAKISQTWPTALSPFSEIRILINDNLHPETIRLSSLNTTFDTVLFDVTNLIIKGVNITPAIQVFIANTFTLDKNITITIDEVYLNISYYETFTDYSADIDLFLNGENKTIDKYIQIPFNKTLSITIKYTNQSNGFHIPNATVQFMKGLAGNLTENKPLEQYTIILNVSQLSVGIKSLTIEAQKDNYETQSIEFIVKVVKRSTELLLFVDNNQINDSDTINVGINESLNIAAKYNDNLTKSFLSGVTTVELLGIDNLTETSNYYNITINTNILDQGINILIINAQWENYTSQTFQFYVKLIEGATKLLLYVNDNPTYSSDTISVKTDVIMNILVYYRDSITKAHLSNASVELLDIGNLTEISNYYIITINSNNLNLGITILTITAQISNYQSQTIQFSVELTERTTEIQVFLNNENKTLDPVIELPLGSILNLTVKYAENQTKLHINNAIISLTGDNLSISLSENQTLEQYSIILNTTDLKIGVNLLTLTAQATNFQIETRELRITVNKISTVISSVSGEPIITIYPGESVKLRIMINNSDFGIAIKNANVTYRWTYGQGVLTDYDNDGIYEADLENIPEGSYTITITASAGDDYNFESYEITISAITEPKSDQTWLIYVLFGGIIGLVSVFTLYQTYFKYPPMIRKIRKLRKKIRKGKKTKLILTSKRSE</sequence>
<comment type="caution">
    <text evidence="2">The sequence shown here is derived from an EMBL/GenBank/DDBJ whole genome shotgun (WGS) entry which is preliminary data.</text>
</comment>